<reference evidence="2 3" key="1">
    <citation type="journal article" date="2019" name="Commun. Biol.">
        <title>The bagworm genome reveals a unique fibroin gene that provides high tensile strength.</title>
        <authorList>
            <person name="Kono N."/>
            <person name="Nakamura H."/>
            <person name="Ohtoshi R."/>
            <person name="Tomita M."/>
            <person name="Numata K."/>
            <person name="Arakawa K."/>
        </authorList>
    </citation>
    <scope>NUCLEOTIDE SEQUENCE [LARGE SCALE GENOMIC DNA]</scope>
</reference>
<dbReference type="Proteomes" id="UP000299102">
    <property type="component" value="Unassembled WGS sequence"/>
</dbReference>
<feature type="transmembrane region" description="Helical" evidence="1">
    <location>
        <begin position="60"/>
        <end position="86"/>
    </location>
</feature>
<feature type="transmembrane region" description="Helical" evidence="1">
    <location>
        <begin position="194"/>
        <end position="224"/>
    </location>
</feature>
<evidence type="ECO:0000256" key="1">
    <source>
        <dbReference type="SAM" id="Phobius"/>
    </source>
</evidence>
<keyword evidence="1" id="KW-0812">Transmembrane</keyword>
<keyword evidence="3" id="KW-1185">Reference proteome</keyword>
<keyword evidence="1" id="KW-0472">Membrane</keyword>
<protein>
    <recommendedName>
        <fullName evidence="4">Odorant receptor</fullName>
    </recommendedName>
</protein>
<dbReference type="AlphaFoldDB" id="A0A4C1XUW9"/>
<sequence>MEEATFRAFNFILSWGGVRIFAKNNKRRKLWFSLQIFNFVISLLALVFTCGFVIKNVSDLLLLLRGACIWGTCVILTMTLGIFLVYQKDMKIYLEHLAVDDAILEMPLINYLLQQESFNRGGKLKDLKNLVEQSQEKLSKFTRVLLMSYALVIFVTASLYLCDTIYEMVKRDDKSLRLFAFDMWFPWSVEDFNVYVITFIGHVYAAYLCICAYAGFQTTVILLVGQVVRQVRIMTFILSNLRCLAEEMHSLTGHDSAVYCTSVLIQCVQHFIRLKKADLSSDSNARILSPIVTIRRKSGAADDRRHRCCDNVRDQRLIVLY</sequence>
<dbReference type="EMBL" id="BGZK01000966">
    <property type="protein sequence ID" value="GBP66762.1"/>
    <property type="molecule type" value="Genomic_DNA"/>
</dbReference>
<gene>
    <name evidence="2" type="ORF">EVAR_28630_1</name>
</gene>
<keyword evidence="1" id="KW-1133">Transmembrane helix</keyword>
<organism evidence="2 3">
    <name type="scientific">Eumeta variegata</name>
    <name type="common">Bagworm moth</name>
    <name type="synonym">Eumeta japonica</name>
    <dbReference type="NCBI Taxonomy" id="151549"/>
    <lineage>
        <taxon>Eukaryota</taxon>
        <taxon>Metazoa</taxon>
        <taxon>Ecdysozoa</taxon>
        <taxon>Arthropoda</taxon>
        <taxon>Hexapoda</taxon>
        <taxon>Insecta</taxon>
        <taxon>Pterygota</taxon>
        <taxon>Neoptera</taxon>
        <taxon>Endopterygota</taxon>
        <taxon>Lepidoptera</taxon>
        <taxon>Glossata</taxon>
        <taxon>Ditrysia</taxon>
        <taxon>Tineoidea</taxon>
        <taxon>Psychidae</taxon>
        <taxon>Oiketicinae</taxon>
        <taxon>Eumeta</taxon>
    </lineage>
</organism>
<dbReference type="OrthoDB" id="7383366at2759"/>
<feature type="transmembrane region" description="Helical" evidence="1">
    <location>
        <begin position="34"/>
        <end position="54"/>
    </location>
</feature>
<evidence type="ECO:0000313" key="3">
    <source>
        <dbReference type="Proteomes" id="UP000299102"/>
    </source>
</evidence>
<feature type="transmembrane region" description="Helical" evidence="1">
    <location>
        <begin position="144"/>
        <end position="166"/>
    </location>
</feature>
<proteinExistence type="predicted"/>
<comment type="caution">
    <text evidence="2">The sequence shown here is derived from an EMBL/GenBank/DDBJ whole genome shotgun (WGS) entry which is preliminary data.</text>
</comment>
<evidence type="ECO:0008006" key="4">
    <source>
        <dbReference type="Google" id="ProtNLM"/>
    </source>
</evidence>
<name>A0A4C1XUW9_EUMVA</name>
<evidence type="ECO:0000313" key="2">
    <source>
        <dbReference type="EMBL" id="GBP66762.1"/>
    </source>
</evidence>
<accession>A0A4C1XUW9</accession>